<sequence length="156" mass="18131">IFKVFWSEPRGKCIPSISGCEKTISDLEHFFLTGFKRFIVFSNGERQCTAIPILTYESMACTKKGVQARSHGVIHDDRKRPRLLKSEPTLGYRPVRAVMSETSETLSTESRLNYSKHTIIEYNALTYFIGFIHPDDWKIFKRAVSHCVKQQSRYYK</sequence>
<name>A0A9N9Z8D5_9HYPO</name>
<organism evidence="2 3">
    <name type="scientific">Clonostachys solani</name>
    <dbReference type="NCBI Taxonomy" id="160281"/>
    <lineage>
        <taxon>Eukaryota</taxon>
        <taxon>Fungi</taxon>
        <taxon>Dikarya</taxon>
        <taxon>Ascomycota</taxon>
        <taxon>Pezizomycotina</taxon>
        <taxon>Sordariomycetes</taxon>
        <taxon>Hypocreomycetidae</taxon>
        <taxon>Hypocreales</taxon>
        <taxon>Bionectriaceae</taxon>
        <taxon>Clonostachys</taxon>
    </lineage>
</organism>
<evidence type="ECO:0000313" key="2">
    <source>
        <dbReference type="EMBL" id="CAH0050944.1"/>
    </source>
</evidence>
<gene>
    <name evidence="2" type="ORF">CSOL1703_00014194</name>
</gene>
<feature type="domain" description="DUF6590" evidence="1">
    <location>
        <begin position="1"/>
        <end position="141"/>
    </location>
</feature>
<dbReference type="Proteomes" id="UP000775872">
    <property type="component" value="Unassembled WGS sequence"/>
</dbReference>
<keyword evidence="3" id="KW-1185">Reference proteome</keyword>
<dbReference type="AlphaFoldDB" id="A0A9N9Z8D5"/>
<feature type="non-terminal residue" evidence="2">
    <location>
        <position position="156"/>
    </location>
</feature>
<evidence type="ECO:0000259" key="1">
    <source>
        <dbReference type="Pfam" id="PF20233"/>
    </source>
</evidence>
<dbReference type="InterPro" id="IPR046497">
    <property type="entry name" value="DUF6590"/>
</dbReference>
<accession>A0A9N9Z8D5</accession>
<proteinExistence type="predicted"/>
<evidence type="ECO:0000313" key="3">
    <source>
        <dbReference type="Proteomes" id="UP000775872"/>
    </source>
</evidence>
<dbReference type="OrthoDB" id="3559580at2759"/>
<reference evidence="2" key="1">
    <citation type="submission" date="2021-10" db="EMBL/GenBank/DDBJ databases">
        <authorList>
            <person name="Piombo E."/>
        </authorList>
    </citation>
    <scope>NUCLEOTIDE SEQUENCE</scope>
</reference>
<dbReference type="EMBL" id="CABFOC020000038">
    <property type="protein sequence ID" value="CAH0050944.1"/>
    <property type="molecule type" value="Genomic_DNA"/>
</dbReference>
<protein>
    <recommendedName>
        <fullName evidence="1">DUF6590 domain-containing protein</fullName>
    </recommendedName>
</protein>
<dbReference type="Pfam" id="PF20233">
    <property type="entry name" value="DUF6590"/>
    <property type="match status" value="1"/>
</dbReference>
<comment type="caution">
    <text evidence="2">The sequence shown here is derived from an EMBL/GenBank/DDBJ whole genome shotgun (WGS) entry which is preliminary data.</text>
</comment>